<reference evidence="4" key="2">
    <citation type="submission" date="2019-09" db="UniProtKB">
        <authorList>
            <consortium name="WormBaseParasite"/>
        </authorList>
    </citation>
    <scope>IDENTIFICATION</scope>
</reference>
<proteinExistence type="predicted"/>
<evidence type="ECO:0000256" key="1">
    <source>
        <dbReference type="SAM" id="SignalP"/>
    </source>
</evidence>
<accession>A0A183FZQ5</accession>
<name>A0A183FZQ5_HELPZ</name>
<dbReference type="EMBL" id="UZAH01028278">
    <property type="protein sequence ID" value="VDO99034.1"/>
    <property type="molecule type" value="Genomic_DNA"/>
</dbReference>
<feature type="signal peptide" evidence="1">
    <location>
        <begin position="1"/>
        <end position="16"/>
    </location>
</feature>
<keyword evidence="3" id="KW-1185">Reference proteome</keyword>
<reference evidence="2 3" key="1">
    <citation type="submission" date="2018-11" db="EMBL/GenBank/DDBJ databases">
        <authorList>
            <consortium name="Pathogen Informatics"/>
        </authorList>
    </citation>
    <scope>NUCLEOTIDE SEQUENCE [LARGE SCALE GENOMIC DNA]</scope>
</reference>
<organism evidence="3 4">
    <name type="scientific">Heligmosomoides polygyrus</name>
    <name type="common">Parasitic roundworm</name>
    <dbReference type="NCBI Taxonomy" id="6339"/>
    <lineage>
        <taxon>Eukaryota</taxon>
        <taxon>Metazoa</taxon>
        <taxon>Ecdysozoa</taxon>
        <taxon>Nematoda</taxon>
        <taxon>Chromadorea</taxon>
        <taxon>Rhabditida</taxon>
        <taxon>Rhabditina</taxon>
        <taxon>Rhabditomorpha</taxon>
        <taxon>Strongyloidea</taxon>
        <taxon>Heligmosomidae</taxon>
        <taxon>Heligmosomoides</taxon>
    </lineage>
</organism>
<keyword evidence="1" id="KW-0732">Signal</keyword>
<sequence>MAHLLVLLSVVAAASACAPTQAPTTTTTTTTLAPGRRRRDADQVEVTIVSRQNFDPEMNPAYLKVVEAKIEEYSKRIGQENNREVKGDVRNIDGKFAVVYNLPGANCDKVIDFVKGAKENTDAIEQATVKCGDRDRVLL</sequence>
<dbReference type="AlphaFoldDB" id="A0A183FZQ5"/>
<evidence type="ECO:0000313" key="2">
    <source>
        <dbReference type="EMBL" id="VDO99034.1"/>
    </source>
</evidence>
<dbReference type="Pfam" id="PF17619">
    <property type="entry name" value="SCVP"/>
    <property type="match status" value="1"/>
</dbReference>
<dbReference type="OrthoDB" id="5872262at2759"/>
<dbReference type="Proteomes" id="UP000050761">
    <property type="component" value="Unassembled WGS sequence"/>
</dbReference>
<feature type="chain" id="PRO_5044551755" evidence="1">
    <location>
        <begin position="17"/>
        <end position="139"/>
    </location>
</feature>
<dbReference type="PANTHER" id="PTHR36955:SF1">
    <property type="entry name" value="SECRETED NEMATODE CLADE V PROTEIN GENE FAMILY"/>
    <property type="match status" value="1"/>
</dbReference>
<dbReference type="PANTHER" id="PTHR36955">
    <property type="entry name" value="SECRETED NEMATODE CLADE V PROTEIN GENE FAMILY"/>
    <property type="match status" value="1"/>
</dbReference>
<accession>A0A3P8ATX1</accession>
<gene>
    <name evidence="2" type="ORF">HPBE_LOCUS14259</name>
</gene>
<protein>
    <submittedName>
        <fullName evidence="4">Cystatin domain-containing protein</fullName>
    </submittedName>
</protein>
<dbReference type="InterPro" id="IPR035126">
    <property type="entry name" value="SCVP"/>
</dbReference>
<dbReference type="WBParaSite" id="HPBE_0001425801-mRNA-1">
    <property type="protein sequence ID" value="HPBE_0001425801-mRNA-1"/>
    <property type="gene ID" value="HPBE_0001425801"/>
</dbReference>
<evidence type="ECO:0000313" key="3">
    <source>
        <dbReference type="Proteomes" id="UP000050761"/>
    </source>
</evidence>
<evidence type="ECO:0000313" key="4">
    <source>
        <dbReference type="WBParaSite" id="HPBE_0001425801-mRNA-1"/>
    </source>
</evidence>